<dbReference type="InterPro" id="IPR002634">
    <property type="entry name" value="BolA"/>
</dbReference>
<dbReference type="GO" id="GO:0004496">
    <property type="term" value="F:mevalonate kinase activity"/>
    <property type="evidence" value="ECO:0007669"/>
    <property type="project" value="UniProtKB-EC"/>
</dbReference>
<feature type="domain" description="Calponin-homology (CH)" evidence="26">
    <location>
        <begin position="1509"/>
        <end position="1624"/>
    </location>
</feature>
<dbReference type="EC" id="2.4.1.267" evidence="6"/>
<keyword evidence="15" id="KW-0418">Kinase</keyword>
<dbReference type="SUPFAM" id="SSF55060">
    <property type="entry name" value="GHMP Kinase, C-terminal domain"/>
    <property type="match status" value="1"/>
</dbReference>
<evidence type="ECO:0000313" key="27">
    <source>
        <dbReference type="EMBL" id="CAH0113445.1"/>
    </source>
</evidence>
<sequence>MDANIYMDAPFKLEVIALTTVIIKLGVSLFPYSGKNNPPMFGDYEAQRHWMEITVNLPIQDWYRNTTDNDLLYWGLDYPPLTAYHSYLTGLVARKINPDYVKLFSSRGYESLNHQFFMRMSVLVSDILFFTSALYFYIKNLKMSNKYKWVFFALCSHPGLTLIDYGHFQYNSVSLGLALWAIIFVSRGKHLWSAVAFSAALNFKQMELYHAIPMFFYLLASCHRRGSSLLSQFRNLISIGIVTLATFAIIWYPFLQFHDGLLQQVLSRVFPFNRGIFEDYVANFWCTLNVLVKIRRIMEPTAIARYCLLLTALFSFPCGLHLYFKNSLRNLHICLINVSLAFFLFSYHVHEKSILLVTLPVSIASPYFPFTAFWFLSISHFSMLPLYAKDDLIIPAVAVLVLYCLLAHSSLKFELPQSMELKCLAGISAIGSAVLAVLFLCPNPPAYPYLWTLIEVEDLSDGCGAKISVIVVSEQFEGKPLLQRHRLVNSVLEEELKSIHAFSQKTLTPEQWEKLKNQPSETASVDLTTEFFLALHAHQQHSSSITVFLEDLSFDWSLPLAELPFSCVKMTPDMDLELLERIKSLIENRVPSDTSHTVRMSLVALCFLYCSVVGSSQKSFEIRVKSTIPIGAGLGSSAAFSVGSSTVFHLLRHIQSNQNIFVPNLELINNWAFQCEKMFHATPSGIDNAVCTFGGVVKYKKTVIGSVSIPESRVLLVNTGVGRQTKLLVEAVRKRRDDFPVIIDHILDAIDQISCKMVDVIQQPSEANYSTIQDLLSTNHWLLSSIGVSHPSLDEIHQLARAHDQAGKLTGAGGGGLAYVWISPTCSDEQMNALQRQLTQRNFTCWPTRLGVKGAIHWISVPILHNSIVLNKGCCCTDNVQWPALDMAGTVGATVGPQSPLNRNLERLLEEAQISGELRVSSRRLREFPKVANKYNLNDTVYSDLSKNKLSELPNEITRFTALEKLNLYHNVIRFIPDTVTFLQCLTYLDISRNQLSVLPAYLCKLPLQVLLVSHNRLVSLPEEINQLSQLIELDASCNQLSHLPIQLGDLQHLEALNLRKNFLVELPRELMFLQLVTLDISMNRISALPVELRFMVSLVDLCVEHNPLTSPPTHLCIRGRIHIFKYLEIEAIKEDRKRGILEGGDCRRLPRKPSTLPDSRFSANDPRRKRYTIDNSNGFGSCGNPNNQPVVVDGSDMRWPQQNNQHNNGHVSSTETAPLFTSNPVNHNQTLKPEDEDDDEQGNEERRRAARKILEHQMASQDEQRLPNHAQTYREYKEALRQQRNNVYKVRDNSHTPSPDTPPCPSLSGNQTMEFNRQLSVQLPPQQPQQRSEGTTLYKPWENSPNHTPISDPPSQPHPSSFAVIGDFSRPLSLNLSYDDNNKVNVKAVQKEAVLSYVKAKTSPSSVTQPPPFRSPTTELLSPTLPFRSIPVVPNPTTESNNLAPPYRPPPTDPPTASRKIAAVKAGPSILSRQNSLTNSNNGNQTPPPSSHTAVTASFTVRREMERQREEMEQIQHLRQCIEMRLKMTLPDDLSSALQDGVVLCHLANHVRARSVASIHVPSPAVPKLTVAKCRRNVENFIEACRRIGVSEKNSLCTWEDISTASNISRLLETVRALLDPATLINNRLESFQSSFSAPSNPPTPPLTPTPPSSESFPIPFELINPLAIDVNENDQAGKQSPLKSKRVTFAPEIVVQDVEIEESVLQTPLDLFPAMNTDFKDMVKVSWAELWLSHSALVLVLLAATAFYHWLPVGQ</sequence>
<dbReference type="SUPFAM" id="SSF47576">
    <property type="entry name" value="Calponin-homology domain, CH-domain"/>
    <property type="match status" value="1"/>
</dbReference>
<evidence type="ECO:0000256" key="25">
    <source>
        <dbReference type="SAM" id="Phobius"/>
    </source>
</evidence>
<feature type="transmembrane region" description="Helical" evidence="25">
    <location>
        <begin position="1732"/>
        <end position="1753"/>
    </location>
</feature>
<evidence type="ECO:0000256" key="8">
    <source>
        <dbReference type="ARBA" id="ARBA00022516"/>
    </source>
</evidence>
<dbReference type="InterPro" id="IPR036554">
    <property type="entry name" value="GHMP_kinase_C_sf"/>
</dbReference>
<dbReference type="GO" id="GO:0005524">
    <property type="term" value="F:ATP binding"/>
    <property type="evidence" value="ECO:0007669"/>
    <property type="project" value="UniProtKB-KW"/>
</dbReference>
<dbReference type="Gene3D" id="3.80.10.10">
    <property type="entry name" value="Ribonuclease Inhibitor"/>
    <property type="match status" value="1"/>
</dbReference>
<dbReference type="NCBIfam" id="TIGR00549">
    <property type="entry name" value="mevalon_kin"/>
    <property type="match status" value="1"/>
</dbReference>
<dbReference type="Pfam" id="PF13855">
    <property type="entry name" value="LRR_8"/>
    <property type="match status" value="1"/>
</dbReference>
<keyword evidence="17" id="KW-0067">ATP-binding</keyword>
<evidence type="ECO:0000256" key="21">
    <source>
        <dbReference type="ARBA" id="ARBA00029438"/>
    </source>
</evidence>
<dbReference type="Gene3D" id="1.10.418.10">
    <property type="entry name" value="Calponin-like domain"/>
    <property type="match status" value="1"/>
</dbReference>
<dbReference type="Proteomes" id="UP000789390">
    <property type="component" value="Unassembled WGS sequence"/>
</dbReference>
<dbReference type="Pfam" id="PF01722">
    <property type="entry name" value="BolA"/>
    <property type="match status" value="1"/>
</dbReference>
<keyword evidence="13" id="KW-0677">Repeat</keyword>
<dbReference type="GO" id="GO:0019287">
    <property type="term" value="P:isopentenyl diphosphate biosynthetic process, mevalonate pathway"/>
    <property type="evidence" value="ECO:0007669"/>
    <property type="project" value="UniProtKB-UniPathway"/>
</dbReference>
<gene>
    <name evidence="27" type="ORF">DGAL_LOCUS17341</name>
</gene>
<evidence type="ECO:0000256" key="10">
    <source>
        <dbReference type="ARBA" id="ARBA00022676"/>
    </source>
</evidence>
<accession>A0A8J2S294</accession>
<keyword evidence="10" id="KW-0328">Glycosyltransferase</keyword>
<keyword evidence="19" id="KW-0443">Lipid metabolism</keyword>
<dbReference type="EMBL" id="CAKKLH010000339">
    <property type="protein sequence ID" value="CAH0113445.1"/>
    <property type="molecule type" value="Genomic_DNA"/>
</dbReference>
<dbReference type="InterPro" id="IPR001611">
    <property type="entry name" value="Leu-rich_rpt"/>
</dbReference>
<feature type="region of interest" description="Disordered" evidence="24">
    <location>
        <begin position="1144"/>
        <end position="1247"/>
    </location>
</feature>
<protein>
    <recommendedName>
        <fullName evidence="23">Asparagine-linked glycosylation protein 6 homolog</fullName>
        <ecNumber evidence="6">2.4.1.267</ecNumber>
        <ecNumber evidence="7">2.7.1.36</ecNumber>
    </recommendedName>
    <alternativeName>
        <fullName evidence="22">Dol-P-Glc:Man(9)GlcNAc(2)-PP-Dol alpha-1,3-glucosyltransferase</fullName>
    </alternativeName>
</protein>
<feature type="compositionally biased region" description="Polar residues" evidence="24">
    <location>
        <begin position="1201"/>
        <end position="1232"/>
    </location>
</feature>
<feature type="transmembrane region" description="Helical" evidence="25">
    <location>
        <begin position="12"/>
        <end position="32"/>
    </location>
</feature>
<dbReference type="SUPFAM" id="SSF52058">
    <property type="entry name" value="L domain-like"/>
    <property type="match status" value="1"/>
</dbReference>
<dbReference type="SMART" id="SM00033">
    <property type="entry name" value="CH"/>
    <property type="match status" value="1"/>
</dbReference>
<reference evidence="27" key="1">
    <citation type="submission" date="2021-11" db="EMBL/GenBank/DDBJ databases">
        <authorList>
            <person name="Schell T."/>
        </authorList>
    </citation>
    <scope>NUCLEOTIDE SEQUENCE</scope>
    <source>
        <strain evidence="27">M5</strain>
    </source>
</reference>
<dbReference type="SMART" id="SM00369">
    <property type="entry name" value="LRR_TYP"/>
    <property type="match status" value="5"/>
</dbReference>
<feature type="region of interest" description="Disordered" evidence="24">
    <location>
        <begin position="1290"/>
        <end position="1365"/>
    </location>
</feature>
<dbReference type="PROSITE" id="PS00627">
    <property type="entry name" value="GHMP_KINASES_ATP"/>
    <property type="match status" value="1"/>
</dbReference>
<evidence type="ECO:0000256" key="24">
    <source>
        <dbReference type="SAM" id="MobiDB-lite"/>
    </source>
</evidence>
<keyword evidence="28" id="KW-1185">Reference proteome</keyword>
<dbReference type="InterPro" id="IPR003591">
    <property type="entry name" value="Leu-rich_rpt_typical-subtyp"/>
</dbReference>
<feature type="transmembrane region" description="Helical" evidence="25">
    <location>
        <begin position="423"/>
        <end position="440"/>
    </location>
</feature>
<keyword evidence="14" id="KW-0547">Nucleotide-binding</keyword>
<dbReference type="EC" id="2.7.1.36" evidence="7"/>
<feature type="region of interest" description="Disordered" evidence="24">
    <location>
        <begin position="1401"/>
        <end position="1459"/>
    </location>
</feature>
<feature type="transmembrane region" description="Helical" evidence="25">
    <location>
        <begin position="306"/>
        <end position="324"/>
    </location>
</feature>
<evidence type="ECO:0000259" key="26">
    <source>
        <dbReference type="PROSITE" id="PS50021"/>
    </source>
</evidence>
<dbReference type="Gene3D" id="3.10.20.90">
    <property type="entry name" value="Phosphatidylinositol 3-kinase Catalytic Subunit, Chain A, domain 1"/>
    <property type="match status" value="1"/>
</dbReference>
<dbReference type="PRINTS" id="PR00959">
    <property type="entry name" value="MEVGALKINASE"/>
</dbReference>
<comment type="similarity">
    <text evidence="4">Belongs to the GHMP kinase family. Mevalonate kinase subfamily.</text>
</comment>
<organism evidence="27 28">
    <name type="scientific">Daphnia galeata</name>
    <dbReference type="NCBI Taxonomy" id="27404"/>
    <lineage>
        <taxon>Eukaryota</taxon>
        <taxon>Metazoa</taxon>
        <taxon>Ecdysozoa</taxon>
        <taxon>Arthropoda</taxon>
        <taxon>Crustacea</taxon>
        <taxon>Branchiopoda</taxon>
        <taxon>Diplostraca</taxon>
        <taxon>Cladocera</taxon>
        <taxon>Anomopoda</taxon>
        <taxon>Daphniidae</taxon>
        <taxon>Daphnia</taxon>
    </lineage>
</organism>
<dbReference type="SUPFAM" id="SSF82657">
    <property type="entry name" value="BolA-like"/>
    <property type="match status" value="1"/>
</dbReference>
<dbReference type="GO" id="GO:0005789">
    <property type="term" value="C:endoplasmic reticulum membrane"/>
    <property type="evidence" value="ECO:0007669"/>
    <property type="project" value="UniProtKB-SubCell"/>
</dbReference>
<name>A0A8J2S294_9CRUS</name>
<feature type="transmembrane region" description="Helical" evidence="25">
    <location>
        <begin position="392"/>
        <end position="411"/>
    </location>
</feature>
<dbReference type="SUPFAM" id="SSF54211">
    <property type="entry name" value="Ribosomal protein S5 domain 2-like"/>
    <property type="match status" value="1"/>
</dbReference>
<keyword evidence="18 25" id="KW-1133">Transmembrane helix</keyword>
<dbReference type="Gene3D" id="3.30.70.890">
    <property type="entry name" value="GHMP kinase, C-terminal domain"/>
    <property type="match status" value="1"/>
</dbReference>
<evidence type="ECO:0000313" key="28">
    <source>
        <dbReference type="Proteomes" id="UP000789390"/>
    </source>
</evidence>
<feature type="transmembrane region" description="Helical" evidence="25">
    <location>
        <begin position="236"/>
        <end position="255"/>
    </location>
</feature>
<feature type="compositionally biased region" description="Low complexity" evidence="24">
    <location>
        <begin position="1318"/>
        <end position="1333"/>
    </location>
</feature>
<comment type="similarity">
    <text evidence="5">Belongs to the ALG6/ALG8 glucosyltransferase family.</text>
</comment>
<comment type="caution">
    <text evidence="27">The sequence shown here is derived from an EMBL/GenBank/DDBJ whole genome shotgun (WGS) entry which is preliminary data.</text>
</comment>
<dbReference type="Pfam" id="PF00288">
    <property type="entry name" value="GHMP_kinases_N"/>
    <property type="match status" value="1"/>
</dbReference>
<comment type="pathway">
    <text evidence="21">Isoprenoid biosynthesis; isopentenyl diphosphate biosynthesis via mevalonate pathway; isopentenyl diphosphate from (R)-mevalonate: step 1/3.</text>
</comment>
<evidence type="ECO:0000256" key="4">
    <source>
        <dbReference type="ARBA" id="ARBA00006495"/>
    </source>
</evidence>
<feature type="compositionally biased region" description="Polar residues" evidence="24">
    <location>
        <begin position="1174"/>
        <end position="1190"/>
    </location>
</feature>
<evidence type="ECO:0000256" key="22">
    <source>
        <dbReference type="ARBA" id="ARBA00032921"/>
    </source>
</evidence>
<feature type="region of interest" description="Disordered" evidence="24">
    <location>
        <begin position="1474"/>
        <end position="1496"/>
    </location>
</feature>
<dbReference type="GO" id="GO:0042281">
    <property type="term" value="F:dolichyl pyrophosphate Man9GlcNAc2 alpha-1,3-glucosyltransferase activity"/>
    <property type="evidence" value="ECO:0007669"/>
    <property type="project" value="UniProtKB-EC"/>
</dbReference>
<feature type="compositionally biased region" description="Pro residues" evidence="24">
    <location>
        <begin position="1641"/>
        <end position="1653"/>
    </location>
</feature>
<dbReference type="InterPro" id="IPR006205">
    <property type="entry name" value="Mev_gal_kin"/>
</dbReference>
<proteinExistence type="inferred from homology"/>
<feature type="region of interest" description="Disordered" evidence="24">
    <location>
        <begin position="1636"/>
        <end position="1655"/>
    </location>
</feature>
<feature type="transmembrane region" description="Helical" evidence="25">
    <location>
        <begin position="116"/>
        <end position="138"/>
    </location>
</feature>
<dbReference type="InterPro" id="IPR006203">
    <property type="entry name" value="GHMP_knse_ATP-bd_CS"/>
</dbReference>
<evidence type="ECO:0000256" key="19">
    <source>
        <dbReference type="ARBA" id="ARBA00023098"/>
    </source>
</evidence>
<dbReference type="InterPro" id="IPR036065">
    <property type="entry name" value="BolA-like_sf"/>
</dbReference>
<evidence type="ECO:0000256" key="11">
    <source>
        <dbReference type="ARBA" id="ARBA00022679"/>
    </source>
</evidence>
<evidence type="ECO:0000256" key="23">
    <source>
        <dbReference type="ARBA" id="ARBA00033252"/>
    </source>
</evidence>
<keyword evidence="9" id="KW-0433">Leucine-rich repeat</keyword>
<keyword evidence="8" id="KW-0444">Lipid biosynthesis</keyword>
<dbReference type="UniPathway" id="UPA00057">
    <property type="reaction ID" value="UER00098"/>
</dbReference>
<keyword evidence="11" id="KW-0808">Transferase</keyword>
<feature type="transmembrane region" description="Helical" evidence="25">
    <location>
        <begin position="275"/>
        <end position="294"/>
    </location>
</feature>
<evidence type="ECO:0000256" key="9">
    <source>
        <dbReference type="ARBA" id="ARBA00022614"/>
    </source>
</evidence>
<feature type="transmembrane region" description="Helical" evidence="25">
    <location>
        <begin position="330"/>
        <end position="347"/>
    </location>
</feature>
<evidence type="ECO:0000256" key="16">
    <source>
        <dbReference type="ARBA" id="ARBA00022824"/>
    </source>
</evidence>
<evidence type="ECO:0000256" key="15">
    <source>
        <dbReference type="ARBA" id="ARBA00022777"/>
    </source>
</evidence>
<evidence type="ECO:0000256" key="1">
    <source>
        <dbReference type="ARBA" id="ARBA00004477"/>
    </source>
</evidence>
<evidence type="ECO:0000256" key="18">
    <source>
        <dbReference type="ARBA" id="ARBA00022989"/>
    </source>
</evidence>
<dbReference type="InterPro" id="IPR014721">
    <property type="entry name" value="Ribsml_uS5_D2-typ_fold_subgr"/>
</dbReference>
<evidence type="ECO:0000256" key="5">
    <source>
        <dbReference type="ARBA" id="ARBA00008715"/>
    </source>
</evidence>
<dbReference type="InterPro" id="IPR020568">
    <property type="entry name" value="Ribosomal_Su5_D2-typ_SF"/>
</dbReference>
<dbReference type="InterPro" id="IPR001715">
    <property type="entry name" value="CH_dom"/>
</dbReference>
<evidence type="ECO:0000256" key="6">
    <source>
        <dbReference type="ARBA" id="ARBA00011937"/>
    </source>
</evidence>
<evidence type="ECO:0000256" key="12">
    <source>
        <dbReference type="ARBA" id="ARBA00022692"/>
    </source>
</evidence>
<dbReference type="PANTHER" id="PTHR12413:SF1">
    <property type="entry name" value="DOLICHYL PYROPHOSPHATE MAN9GLCNAC2 ALPHA-1,3-GLUCOSYLTRANSFERASE"/>
    <property type="match status" value="1"/>
</dbReference>
<evidence type="ECO:0000256" key="2">
    <source>
        <dbReference type="ARBA" id="ARBA00004496"/>
    </source>
</evidence>
<dbReference type="PANTHER" id="PTHR12413">
    <property type="entry name" value="DOLICHYL GLYCOSYLTRANSFERASE"/>
    <property type="match status" value="1"/>
</dbReference>
<dbReference type="InterPro" id="IPR006204">
    <property type="entry name" value="GHMP_kinase_N_dom"/>
</dbReference>
<evidence type="ECO:0000256" key="14">
    <source>
        <dbReference type="ARBA" id="ARBA00022741"/>
    </source>
</evidence>
<evidence type="ECO:0000256" key="7">
    <source>
        <dbReference type="ARBA" id="ARBA00012103"/>
    </source>
</evidence>
<feature type="transmembrane region" description="Helical" evidence="25">
    <location>
        <begin position="354"/>
        <end position="376"/>
    </location>
</feature>
<dbReference type="Pfam" id="PF03155">
    <property type="entry name" value="Alg6_Alg8"/>
    <property type="match status" value="1"/>
</dbReference>
<dbReference type="PROSITE" id="PS50021">
    <property type="entry name" value="CH"/>
    <property type="match status" value="1"/>
</dbReference>
<dbReference type="InterPro" id="IPR004856">
    <property type="entry name" value="Glyco_trans_ALG6/ALG8"/>
</dbReference>
<evidence type="ECO:0000256" key="17">
    <source>
        <dbReference type="ARBA" id="ARBA00022840"/>
    </source>
</evidence>
<dbReference type="Pfam" id="PF08544">
    <property type="entry name" value="GHMP_kinases_C"/>
    <property type="match status" value="1"/>
</dbReference>
<dbReference type="InterPro" id="IPR032675">
    <property type="entry name" value="LRR_dom_sf"/>
</dbReference>
<evidence type="ECO:0000256" key="20">
    <source>
        <dbReference type="ARBA" id="ARBA00023136"/>
    </source>
</evidence>
<keyword evidence="20 25" id="KW-0472">Membrane</keyword>
<dbReference type="SMART" id="SM00364">
    <property type="entry name" value="LRR_BAC"/>
    <property type="match status" value="4"/>
</dbReference>
<dbReference type="Pfam" id="PF00307">
    <property type="entry name" value="CH"/>
    <property type="match status" value="1"/>
</dbReference>
<comment type="subcellular location">
    <subcellularLocation>
        <location evidence="2">Cytoplasm</location>
    </subcellularLocation>
    <subcellularLocation>
        <location evidence="1">Endoplasmic reticulum membrane</location>
        <topology evidence="1">Multi-pass membrane protein</topology>
    </subcellularLocation>
</comment>
<dbReference type="InterPro" id="IPR013750">
    <property type="entry name" value="GHMP_kinase_C_dom"/>
</dbReference>
<dbReference type="UniPathway" id="UPA00378"/>
<dbReference type="Gene3D" id="3.30.230.10">
    <property type="match status" value="1"/>
</dbReference>
<dbReference type="OrthoDB" id="6149831at2759"/>
<dbReference type="CDD" id="cd21205">
    <property type="entry name" value="CH_LRCH"/>
    <property type="match status" value="1"/>
</dbReference>
<evidence type="ECO:0000256" key="3">
    <source>
        <dbReference type="ARBA" id="ARBA00004922"/>
    </source>
</evidence>
<keyword evidence="12 25" id="KW-0812">Transmembrane</keyword>
<keyword evidence="16" id="KW-0256">Endoplasmic reticulum</keyword>
<evidence type="ECO:0000256" key="13">
    <source>
        <dbReference type="ARBA" id="ARBA00022737"/>
    </source>
</evidence>
<dbReference type="InterPro" id="IPR036872">
    <property type="entry name" value="CH_dom_sf"/>
</dbReference>
<comment type="pathway">
    <text evidence="3">Protein modification; protein glycosylation.</text>
</comment>